<reference evidence="2" key="1">
    <citation type="submission" date="2016-01" db="EMBL/GenBank/DDBJ databases">
        <authorList>
            <person name="Mcilroy J.S."/>
            <person name="Karst M S."/>
            <person name="Albertsen M."/>
        </authorList>
    </citation>
    <scope>NUCLEOTIDE SEQUENCE</scope>
    <source>
        <strain evidence="2">Cfx-K</strain>
    </source>
</reference>
<evidence type="ECO:0000313" key="2">
    <source>
        <dbReference type="EMBL" id="CUS02821.2"/>
    </source>
</evidence>
<dbReference type="KEGG" id="pbf:CFX0092_A0943"/>
<dbReference type="RefSeq" id="WP_095042390.1">
    <property type="nucleotide sequence ID" value="NZ_LN890655.1"/>
</dbReference>
<gene>
    <name evidence="2" type="ORF">CFX0092_A0943</name>
</gene>
<keyword evidence="3" id="KW-1185">Reference proteome</keyword>
<proteinExistence type="predicted"/>
<feature type="transmembrane region" description="Helical" evidence="1">
    <location>
        <begin position="108"/>
        <end position="131"/>
    </location>
</feature>
<dbReference type="AlphaFoldDB" id="A0A160SZ44"/>
<name>A0A160SZ44_9CHLR</name>
<evidence type="ECO:0000256" key="1">
    <source>
        <dbReference type="SAM" id="Phobius"/>
    </source>
</evidence>
<evidence type="ECO:0000313" key="3">
    <source>
        <dbReference type="Proteomes" id="UP000215027"/>
    </source>
</evidence>
<feature type="transmembrane region" description="Helical" evidence="1">
    <location>
        <begin position="33"/>
        <end position="51"/>
    </location>
</feature>
<organism evidence="2 3">
    <name type="scientific">Candidatus Promineifilum breve</name>
    <dbReference type="NCBI Taxonomy" id="1806508"/>
    <lineage>
        <taxon>Bacteria</taxon>
        <taxon>Bacillati</taxon>
        <taxon>Chloroflexota</taxon>
        <taxon>Ardenticatenia</taxon>
        <taxon>Candidatus Promineifilales</taxon>
        <taxon>Candidatus Promineifilaceae</taxon>
        <taxon>Candidatus Promineifilum</taxon>
    </lineage>
</organism>
<feature type="transmembrane region" description="Helical" evidence="1">
    <location>
        <begin position="63"/>
        <end position="88"/>
    </location>
</feature>
<protein>
    <submittedName>
        <fullName evidence="2">Uncharacterized protein</fullName>
    </submittedName>
</protein>
<keyword evidence="1" id="KW-0812">Transmembrane</keyword>
<keyword evidence="1" id="KW-0472">Membrane</keyword>
<sequence>MKIPHSIPYLKLAIGAVGLYAVVWMALEGSLTQDGLLAAGLLAVGGIYIIIKRWGGQRVTAGRGIAAAAGLGAALGGGLGLLMLFLMALKTGLHAHGPEYTAQEVAWLWRQLPLWAGVGGLAGLGVGLLAAGRGRMATDEDG</sequence>
<keyword evidence="1" id="KW-1133">Transmembrane helix</keyword>
<accession>A0A160SZ44</accession>
<feature type="transmembrane region" description="Helical" evidence="1">
    <location>
        <begin position="9"/>
        <end position="27"/>
    </location>
</feature>
<dbReference type="EMBL" id="LN890655">
    <property type="protein sequence ID" value="CUS02821.2"/>
    <property type="molecule type" value="Genomic_DNA"/>
</dbReference>
<dbReference type="Proteomes" id="UP000215027">
    <property type="component" value="Chromosome I"/>
</dbReference>